<name>A0A078JCI7_BRANA</name>
<dbReference type="Gramene" id="CDY62346">
    <property type="protein sequence ID" value="CDY62346"/>
    <property type="gene ID" value="GSBRNA2T00036190001"/>
</dbReference>
<gene>
    <name evidence="1" type="primary">BnaCnng40010D</name>
    <name evidence="1" type="ORF">GSBRNA2T00036190001</name>
</gene>
<dbReference type="Proteomes" id="UP000028999">
    <property type="component" value="Unassembled WGS sequence"/>
</dbReference>
<organism evidence="1 2">
    <name type="scientific">Brassica napus</name>
    <name type="common">Rape</name>
    <dbReference type="NCBI Taxonomy" id="3708"/>
    <lineage>
        <taxon>Eukaryota</taxon>
        <taxon>Viridiplantae</taxon>
        <taxon>Streptophyta</taxon>
        <taxon>Embryophyta</taxon>
        <taxon>Tracheophyta</taxon>
        <taxon>Spermatophyta</taxon>
        <taxon>Magnoliopsida</taxon>
        <taxon>eudicotyledons</taxon>
        <taxon>Gunneridae</taxon>
        <taxon>Pentapetalae</taxon>
        <taxon>rosids</taxon>
        <taxon>malvids</taxon>
        <taxon>Brassicales</taxon>
        <taxon>Brassicaceae</taxon>
        <taxon>Brassiceae</taxon>
        <taxon>Brassica</taxon>
    </lineage>
</organism>
<evidence type="ECO:0000313" key="1">
    <source>
        <dbReference type="EMBL" id="CDY62346.1"/>
    </source>
</evidence>
<dbReference type="PANTHER" id="PTHR11017">
    <property type="entry name" value="LEUCINE-RICH REPEAT-CONTAINING PROTEIN"/>
    <property type="match status" value="1"/>
</dbReference>
<dbReference type="PANTHER" id="PTHR11017:SF297">
    <property type="entry name" value="ADP-RIBOSYL CYCLASE_CYCLIC ADP-RIBOSE HYDROLASE"/>
    <property type="match status" value="1"/>
</dbReference>
<sequence length="373" mass="42272">MAELLVHFGRNIVREQSDSQPGKHQFLNKPIDIHEVLSDDKSDSGSVIGIDLNEDTECTTERAFERLSNLQFLRIFGKGVNPQSMNYISQKLRVLIWLELPDLSTATNLQKFYLSYCSRLVELSLSIGNAINLQKLDLSHCSRLVKLSLSIGNVINLQKLDLSHCSRLVELSSSIGSAVNLQEINLEYCSSLVRLPFSFENAVNLESMNLKYCSSLVELPFSMRNLGRLSKLELKGCSMLEVNQANINLESLDELDLSDCSSLKSYHESSTDIQELDPWIGRISRLQKLVLKGMKKLTSLQQLPDSVVELDASHCFSLERLDCTFRNPGIHLNFKSCFELNQEAIDLIIHTPMMNITEMNITWKTEFTNHGRL</sequence>
<dbReference type="STRING" id="3708.A0A078JCI7"/>
<dbReference type="Pfam" id="PF00560">
    <property type="entry name" value="LRR_1"/>
    <property type="match status" value="2"/>
</dbReference>
<protein>
    <submittedName>
        <fullName evidence="1">BnaCnng40010D protein</fullName>
    </submittedName>
</protein>
<keyword evidence="2" id="KW-1185">Reference proteome</keyword>
<evidence type="ECO:0000313" key="2">
    <source>
        <dbReference type="Proteomes" id="UP000028999"/>
    </source>
</evidence>
<dbReference type="InterPro" id="IPR044974">
    <property type="entry name" value="Disease_R_plants"/>
</dbReference>
<reference evidence="1 2" key="1">
    <citation type="journal article" date="2014" name="Science">
        <title>Plant genetics. Early allopolyploid evolution in the post-Neolithic Brassica napus oilseed genome.</title>
        <authorList>
            <person name="Chalhoub B."/>
            <person name="Denoeud F."/>
            <person name="Liu S."/>
            <person name="Parkin I.A."/>
            <person name="Tang H."/>
            <person name="Wang X."/>
            <person name="Chiquet J."/>
            <person name="Belcram H."/>
            <person name="Tong C."/>
            <person name="Samans B."/>
            <person name="Correa M."/>
            <person name="Da Silva C."/>
            <person name="Just J."/>
            <person name="Falentin C."/>
            <person name="Koh C.S."/>
            <person name="Le Clainche I."/>
            <person name="Bernard M."/>
            <person name="Bento P."/>
            <person name="Noel B."/>
            <person name="Labadie K."/>
            <person name="Alberti A."/>
            <person name="Charles M."/>
            <person name="Arnaud D."/>
            <person name="Guo H."/>
            <person name="Daviaud C."/>
            <person name="Alamery S."/>
            <person name="Jabbari K."/>
            <person name="Zhao M."/>
            <person name="Edger P.P."/>
            <person name="Chelaifa H."/>
            <person name="Tack D."/>
            <person name="Lassalle G."/>
            <person name="Mestiri I."/>
            <person name="Schnel N."/>
            <person name="Le Paslier M.C."/>
            <person name="Fan G."/>
            <person name="Renault V."/>
            <person name="Bayer P.E."/>
            <person name="Golicz A.A."/>
            <person name="Manoli S."/>
            <person name="Lee T.H."/>
            <person name="Thi V.H."/>
            <person name="Chalabi S."/>
            <person name="Hu Q."/>
            <person name="Fan C."/>
            <person name="Tollenaere R."/>
            <person name="Lu Y."/>
            <person name="Battail C."/>
            <person name="Shen J."/>
            <person name="Sidebottom C.H."/>
            <person name="Wang X."/>
            <person name="Canaguier A."/>
            <person name="Chauveau A."/>
            <person name="Berard A."/>
            <person name="Deniot G."/>
            <person name="Guan M."/>
            <person name="Liu Z."/>
            <person name="Sun F."/>
            <person name="Lim Y.P."/>
            <person name="Lyons E."/>
            <person name="Town C.D."/>
            <person name="Bancroft I."/>
            <person name="Wang X."/>
            <person name="Meng J."/>
            <person name="Ma J."/>
            <person name="Pires J.C."/>
            <person name="King G.J."/>
            <person name="Brunel D."/>
            <person name="Delourme R."/>
            <person name="Renard M."/>
            <person name="Aury J.M."/>
            <person name="Adams K.L."/>
            <person name="Batley J."/>
            <person name="Snowdon R.J."/>
            <person name="Tost J."/>
            <person name="Edwards D."/>
            <person name="Zhou Y."/>
            <person name="Hua W."/>
            <person name="Sharpe A.G."/>
            <person name="Paterson A.H."/>
            <person name="Guan C."/>
            <person name="Wincker P."/>
        </authorList>
    </citation>
    <scope>NUCLEOTIDE SEQUENCE [LARGE SCALE GENOMIC DNA]</scope>
    <source>
        <strain evidence="2">cv. Darmor-bzh</strain>
    </source>
</reference>
<dbReference type="EMBL" id="LK034131">
    <property type="protein sequence ID" value="CDY62346.1"/>
    <property type="molecule type" value="Genomic_DNA"/>
</dbReference>
<accession>A0A078JCI7</accession>
<dbReference type="PaxDb" id="3708-A0A078JCI7"/>
<dbReference type="SUPFAM" id="SSF52058">
    <property type="entry name" value="L domain-like"/>
    <property type="match status" value="1"/>
</dbReference>
<dbReference type="GO" id="GO:0006952">
    <property type="term" value="P:defense response"/>
    <property type="evidence" value="ECO:0007669"/>
    <property type="project" value="InterPro"/>
</dbReference>
<dbReference type="InterPro" id="IPR032675">
    <property type="entry name" value="LRR_dom_sf"/>
</dbReference>
<dbReference type="AlphaFoldDB" id="A0A078JCI7"/>
<dbReference type="Gene3D" id="3.80.10.10">
    <property type="entry name" value="Ribonuclease Inhibitor"/>
    <property type="match status" value="1"/>
</dbReference>
<proteinExistence type="predicted"/>
<dbReference type="InterPro" id="IPR001611">
    <property type="entry name" value="Leu-rich_rpt"/>
</dbReference>
<dbReference type="OMA" id="NEDTECT"/>